<dbReference type="EMBL" id="BTGU01000004">
    <property type="protein sequence ID" value="GMN34177.1"/>
    <property type="molecule type" value="Genomic_DNA"/>
</dbReference>
<reference evidence="2" key="1">
    <citation type="submission" date="2023-07" db="EMBL/GenBank/DDBJ databases">
        <title>draft genome sequence of fig (Ficus carica).</title>
        <authorList>
            <person name="Takahashi T."/>
            <person name="Nishimura K."/>
        </authorList>
    </citation>
    <scope>NUCLEOTIDE SEQUENCE</scope>
</reference>
<accession>A0AA87ZGK6</accession>
<comment type="caution">
    <text evidence="2">The sequence shown here is derived from an EMBL/GenBank/DDBJ whole genome shotgun (WGS) entry which is preliminary data.</text>
</comment>
<evidence type="ECO:0000313" key="2">
    <source>
        <dbReference type="EMBL" id="GMN34177.1"/>
    </source>
</evidence>
<keyword evidence="3" id="KW-1185">Reference proteome</keyword>
<proteinExistence type="predicted"/>
<evidence type="ECO:0000256" key="1">
    <source>
        <dbReference type="SAM" id="MobiDB-lite"/>
    </source>
</evidence>
<feature type="region of interest" description="Disordered" evidence="1">
    <location>
        <begin position="132"/>
        <end position="170"/>
    </location>
</feature>
<protein>
    <submittedName>
        <fullName evidence="2">Uncharacterized protein</fullName>
    </submittedName>
</protein>
<dbReference type="AlphaFoldDB" id="A0AA87ZGK6"/>
<gene>
    <name evidence="2" type="ORF">TIFTF001_004558</name>
</gene>
<organism evidence="2 3">
    <name type="scientific">Ficus carica</name>
    <name type="common">Common fig</name>
    <dbReference type="NCBI Taxonomy" id="3494"/>
    <lineage>
        <taxon>Eukaryota</taxon>
        <taxon>Viridiplantae</taxon>
        <taxon>Streptophyta</taxon>
        <taxon>Embryophyta</taxon>
        <taxon>Tracheophyta</taxon>
        <taxon>Spermatophyta</taxon>
        <taxon>Magnoliopsida</taxon>
        <taxon>eudicotyledons</taxon>
        <taxon>Gunneridae</taxon>
        <taxon>Pentapetalae</taxon>
        <taxon>rosids</taxon>
        <taxon>fabids</taxon>
        <taxon>Rosales</taxon>
        <taxon>Moraceae</taxon>
        <taxon>Ficeae</taxon>
        <taxon>Ficus</taxon>
    </lineage>
</organism>
<name>A0AA87ZGK6_FICCA</name>
<evidence type="ECO:0000313" key="3">
    <source>
        <dbReference type="Proteomes" id="UP001187192"/>
    </source>
</evidence>
<sequence length="170" mass="18006">MAARVEDALVLGLRGDDVALLLPVEMHDALDGDVVALGGAGGKDNLLRRRADKVSDLRARVLDRSVGLPAEQVGTGVRVSVLRQIERHHRVEDTRIDRRSRLHVEIERAAGDSHAFHGDSVCRLLPGIRSGGSGGGGGGRHGPEIGKDGAGGGGSLERMAEIGNEELRRH</sequence>
<dbReference type="Proteomes" id="UP001187192">
    <property type="component" value="Unassembled WGS sequence"/>
</dbReference>